<reference evidence="3" key="1">
    <citation type="submission" date="2018-03" db="EMBL/GenBank/DDBJ databases">
        <authorList>
            <person name="Guldener U."/>
        </authorList>
    </citation>
    <scope>NUCLEOTIDE SEQUENCE</scope>
</reference>
<dbReference type="AlphaFoldDB" id="A0AAE8MVG6"/>
<proteinExistence type="predicted"/>
<dbReference type="PANTHER" id="PTHR28251:SF1">
    <property type="entry name" value="V-TYPE ATPASE ASSEMBLY FACTOR PKR1"/>
    <property type="match status" value="1"/>
</dbReference>
<feature type="region of interest" description="Disordered" evidence="1">
    <location>
        <begin position="99"/>
        <end position="177"/>
    </location>
</feature>
<evidence type="ECO:0000256" key="1">
    <source>
        <dbReference type="SAM" id="MobiDB-lite"/>
    </source>
</evidence>
<keyword evidence="2" id="KW-0812">Transmembrane</keyword>
<dbReference type="PANTHER" id="PTHR28251">
    <property type="entry name" value="V-TYPE ATPASE ASSEMBLY FACTOR PKR1"/>
    <property type="match status" value="1"/>
</dbReference>
<feature type="compositionally biased region" description="Basic and acidic residues" evidence="1">
    <location>
        <begin position="166"/>
        <end position="177"/>
    </location>
</feature>
<name>A0AAE8MVG6_9PEZI</name>
<sequence>MDGQNHFNRQGGDSRTIGKNNAMASFITEVFESIFTPGPTPTLLKATNATFGALQVLLFLLLIATHSLHFVVLSFLCGGLWWAINWFSAELMLAQERERAAKQEASEDSETEVEASSQVPVAVEAEAEDAGKSGAVEVGDGTGDVRRRGVPAPGTQSSASTEDEWEKVSENENDKQK</sequence>
<dbReference type="GO" id="GO:0070072">
    <property type="term" value="P:vacuolar proton-transporting V-type ATPase complex assembly"/>
    <property type="evidence" value="ECO:0007669"/>
    <property type="project" value="InterPro"/>
</dbReference>
<feature type="compositionally biased region" description="Low complexity" evidence="1">
    <location>
        <begin position="114"/>
        <end position="124"/>
    </location>
</feature>
<keyword evidence="2" id="KW-0472">Membrane</keyword>
<accession>A0AAE8MVG6</accession>
<keyword evidence="2" id="KW-1133">Transmembrane helix</keyword>
<evidence type="ECO:0000313" key="4">
    <source>
        <dbReference type="Proteomes" id="UP001187682"/>
    </source>
</evidence>
<feature type="transmembrane region" description="Helical" evidence="2">
    <location>
        <begin position="43"/>
        <end position="64"/>
    </location>
</feature>
<dbReference type="Proteomes" id="UP001187682">
    <property type="component" value="Unassembled WGS sequence"/>
</dbReference>
<dbReference type="EMBL" id="ONZQ02000004">
    <property type="protein sequence ID" value="SPO00933.1"/>
    <property type="molecule type" value="Genomic_DNA"/>
</dbReference>
<dbReference type="GO" id="GO:0005789">
    <property type="term" value="C:endoplasmic reticulum membrane"/>
    <property type="evidence" value="ECO:0007669"/>
    <property type="project" value="TreeGrafter"/>
</dbReference>
<dbReference type="InterPro" id="IPR013945">
    <property type="entry name" value="Pkr1"/>
</dbReference>
<keyword evidence="4" id="KW-1185">Reference proteome</keyword>
<evidence type="ECO:0000313" key="3">
    <source>
        <dbReference type="EMBL" id="SPO00933.1"/>
    </source>
</evidence>
<protein>
    <submittedName>
        <fullName evidence="3">Related to PKR1 protein</fullName>
    </submittedName>
</protein>
<comment type="caution">
    <text evidence="3">The sequence shown here is derived from an EMBL/GenBank/DDBJ whole genome shotgun (WGS) entry which is preliminary data.</text>
</comment>
<dbReference type="Pfam" id="PF08636">
    <property type="entry name" value="Pkr1"/>
    <property type="match status" value="1"/>
</dbReference>
<gene>
    <name evidence="3" type="ORF">DNG_03681</name>
</gene>
<organism evidence="3 4">
    <name type="scientific">Cephalotrichum gorgonifer</name>
    <dbReference type="NCBI Taxonomy" id="2041049"/>
    <lineage>
        <taxon>Eukaryota</taxon>
        <taxon>Fungi</taxon>
        <taxon>Dikarya</taxon>
        <taxon>Ascomycota</taxon>
        <taxon>Pezizomycotina</taxon>
        <taxon>Sordariomycetes</taxon>
        <taxon>Hypocreomycetidae</taxon>
        <taxon>Microascales</taxon>
        <taxon>Microascaceae</taxon>
        <taxon>Cephalotrichum</taxon>
    </lineage>
</organism>
<evidence type="ECO:0000256" key="2">
    <source>
        <dbReference type="SAM" id="Phobius"/>
    </source>
</evidence>